<comment type="caution">
    <text evidence="6">The sequence shown here is derived from an EMBL/GenBank/DDBJ whole genome shotgun (WGS) entry which is preliminary data.</text>
</comment>
<evidence type="ECO:0000256" key="1">
    <source>
        <dbReference type="ARBA" id="ARBA00004370"/>
    </source>
</evidence>
<keyword evidence="7" id="KW-1185">Reference proteome</keyword>
<proteinExistence type="inferred from homology"/>
<evidence type="ECO:0000256" key="2">
    <source>
        <dbReference type="ARBA" id="ARBA00022692"/>
    </source>
</evidence>
<keyword evidence="4 5" id="KW-0472">Membrane</keyword>
<evidence type="ECO:0000256" key="3">
    <source>
        <dbReference type="ARBA" id="ARBA00022989"/>
    </source>
</evidence>
<dbReference type="PANTHER" id="PTHR23427:SF2">
    <property type="entry name" value="SURFEIT LOCUS PROTEIN 1"/>
    <property type="match status" value="1"/>
</dbReference>
<comment type="caution">
    <text evidence="5">Lacks conserved residue(s) required for the propagation of feature annotation.</text>
</comment>
<dbReference type="Proteomes" id="UP000789342">
    <property type="component" value="Unassembled WGS sequence"/>
</dbReference>
<keyword evidence="5" id="KW-0999">Mitochondrion inner membrane</keyword>
<comment type="function">
    <text evidence="5">Probably involved in the biogenesis of the COX complex.</text>
</comment>
<dbReference type="OrthoDB" id="10040024at2759"/>
<dbReference type="PROSITE" id="PS50895">
    <property type="entry name" value="SURF1"/>
    <property type="match status" value="1"/>
</dbReference>
<evidence type="ECO:0000313" key="7">
    <source>
        <dbReference type="Proteomes" id="UP000789342"/>
    </source>
</evidence>
<protein>
    <recommendedName>
        <fullName evidence="5">SURF1-like protein</fullName>
    </recommendedName>
</protein>
<comment type="similarity">
    <text evidence="5">Belongs to the SURF1 family.</text>
</comment>
<reference evidence="6" key="1">
    <citation type="submission" date="2021-06" db="EMBL/GenBank/DDBJ databases">
        <authorList>
            <person name="Kallberg Y."/>
            <person name="Tangrot J."/>
            <person name="Rosling A."/>
        </authorList>
    </citation>
    <scope>NUCLEOTIDE SEQUENCE</scope>
    <source>
        <strain evidence="6">CL551</strain>
    </source>
</reference>
<comment type="subcellular location">
    <subcellularLocation>
        <location evidence="1">Membrane</location>
    </subcellularLocation>
    <subcellularLocation>
        <location evidence="5">Mitochondrion inner membrane</location>
        <topology evidence="5">Multi-pass membrane protein</topology>
    </subcellularLocation>
</comment>
<dbReference type="EMBL" id="CAJVPV010001210">
    <property type="protein sequence ID" value="CAG8490070.1"/>
    <property type="molecule type" value="Genomic_DNA"/>
</dbReference>
<dbReference type="InterPro" id="IPR045214">
    <property type="entry name" value="Surf1/Surf4"/>
</dbReference>
<dbReference type="CDD" id="cd06662">
    <property type="entry name" value="SURF1"/>
    <property type="match status" value="1"/>
</dbReference>
<evidence type="ECO:0000256" key="5">
    <source>
        <dbReference type="RuleBase" id="RU363076"/>
    </source>
</evidence>
<keyword evidence="2 5" id="KW-0812">Transmembrane</keyword>
<keyword evidence="3 5" id="KW-1133">Transmembrane helix</keyword>
<dbReference type="AlphaFoldDB" id="A0A9N8WKU1"/>
<dbReference type="PANTHER" id="PTHR23427">
    <property type="entry name" value="SURFEIT LOCUS PROTEIN"/>
    <property type="match status" value="1"/>
</dbReference>
<evidence type="ECO:0000313" key="6">
    <source>
        <dbReference type="EMBL" id="CAG8490070.1"/>
    </source>
</evidence>
<gene>
    <name evidence="6" type="ORF">AMORRO_LOCUS2736</name>
</gene>
<dbReference type="GO" id="GO:0033617">
    <property type="term" value="P:mitochondrial respiratory chain complex IV assembly"/>
    <property type="evidence" value="ECO:0007669"/>
    <property type="project" value="TreeGrafter"/>
</dbReference>
<evidence type="ECO:0000256" key="4">
    <source>
        <dbReference type="ARBA" id="ARBA00023136"/>
    </source>
</evidence>
<feature type="transmembrane region" description="Helical" evidence="5">
    <location>
        <begin position="78"/>
        <end position="97"/>
    </location>
</feature>
<sequence length="336" mass="38974">MSFSRMFRNGLIPSPITWSNKVQTTKKFSLNVSRQFFIPRLTYLTENNLQFRRNNATNAYVNPGAYKFSKHTKPDRTIVKRIVLTLFPIITFGLGTWQVQRLRWKVALIENYEERLSKPTVVLPKKIKMDALDDFLFRRVKTLGRFRHDQEMLLGPRSLDNKHGYYVITPLERENGTTVLVKRGWISKDKIDSITRKNEKGDTVAVEGLLKTSDKKTWFTPKNKPEKNQWLWADVETMAERTNAQPVLIEQIFEGSPYLTNQMIQDGTPVGKTPSSMRIDNLLTVYSGIRYLWQRVPCSIFSLRNRQRNTLGIQGGEIETLLSQRTISSLTLDQPT</sequence>
<dbReference type="GO" id="GO:0005743">
    <property type="term" value="C:mitochondrial inner membrane"/>
    <property type="evidence" value="ECO:0007669"/>
    <property type="project" value="UniProtKB-SubCell"/>
</dbReference>
<dbReference type="Pfam" id="PF02104">
    <property type="entry name" value="SURF1"/>
    <property type="match status" value="1"/>
</dbReference>
<dbReference type="InterPro" id="IPR002994">
    <property type="entry name" value="Surf1/Shy1"/>
</dbReference>
<keyword evidence="5" id="KW-0496">Mitochondrion</keyword>
<organism evidence="6 7">
    <name type="scientific">Acaulospora morrowiae</name>
    <dbReference type="NCBI Taxonomy" id="94023"/>
    <lineage>
        <taxon>Eukaryota</taxon>
        <taxon>Fungi</taxon>
        <taxon>Fungi incertae sedis</taxon>
        <taxon>Mucoromycota</taxon>
        <taxon>Glomeromycotina</taxon>
        <taxon>Glomeromycetes</taxon>
        <taxon>Diversisporales</taxon>
        <taxon>Acaulosporaceae</taxon>
        <taxon>Acaulospora</taxon>
    </lineage>
</organism>
<accession>A0A9N8WKU1</accession>
<name>A0A9N8WKU1_9GLOM</name>